<keyword evidence="2" id="KW-0732">Signal</keyword>
<dbReference type="InterPro" id="IPR029058">
    <property type="entry name" value="AB_hydrolase_fold"/>
</dbReference>
<dbReference type="InterPro" id="IPR002018">
    <property type="entry name" value="CarbesteraseB"/>
</dbReference>
<proteinExistence type="inferred from homology"/>
<dbReference type="Pfam" id="PF00135">
    <property type="entry name" value="COesterase"/>
    <property type="match status" value="1"/>
</dbReference>
<feature type="domain" description="Carboxylesterase type B" evidence="5">
    <location>
        <begin position="178"/>
        <end position="293"/>
    </location>
</feature>
<comment type="similarity">
    <text evidence="1">Belongs to the type-B carboxylesterase/lipase family.</text>
</comment>
<dbReference type="Proteomes" id="UP000600918">
    <property type="component" value="Unassembled WGS sequence"/>
</dbReference>
<organism evidence="6 7">
    <name type="scientific">Vespula pensylvanica</name>
    <name type="common">Western yellow jacket</name>
    <name type="synonym">Wasp</name>
    <dbReference type="NCBI Taxonomy" id="30213"/>
    <lineage>
        <taxon>Eukaryota</taxon>
        <taxon>Metazoa</taxon>
        <taxon>Ecdysozoa</taxon>
        <taxon>Arthropoda</taxon>
        <taxon>Hexapoda</taxon>
        <taxon>Insecta</taxon>
        <taxon>Pterygota</taxon>
        <taxon>Neoptera</taxon>
        <taxon>Endopterygota</taxon>
        <taxon>Hymenoptera</taxon>
        <taxon>Apocrita</taxon>
        <taxon>Aculeata</taxon>
        <taxon>Vespoidea</taxon>
        <taxon>Vespidae</taxon>
        <taxon>Vespinae</taxon>
        <taxon>Vespula</taxon>
    </lineage>
</organism>
<feature type="compositionally biased region" description="Basic residues" evidence="4">
    <location>
        <begin position="35"/>
        <end position="45"/>
    </location>
</feature>
<feature type="region of interest" description="Disordered" evidence="4">
    <location>
        <begin position="1"/>
        <end position="54"/>
    </location>
</feature>
<feature type="compositionally biased region" description="Low complexity" evidence="4">
    <location>
        <begin position="1"/>
        <end position="27"/>
    </location>
</feature>
<evidence type="ECO:0000259" key="5">
    <source>
        <dbReference type="Pfam" id="PF00135"/>
    </source>
</evidence>
<dbReference type="InterPro" id="IPR019819">
    <property type="entry name" value="Carboxylesterase_B_CS"/>
</dbReference>
<dbReference type="PROSITE" id="PS00941">
    <property type="entry name" value="CARBOXYLESTERASE_B_2"/>
    <property type="match status" value="1"/>
</dbReference>
<evidence type="ECO:0000256" key="2">
    <source>
        <dbReference type="ARBA" id="ARBA00022729"/>
    </source>
</evidence>
<accession>A0A834U8H0</accession>
<evidence type="ECO:0000313" key="6">
    <source>
        <dbReference type="EMBL" id="KAF7421605.1"/>
    </source>
</evidence>
<keyword evidence="3" id="KW-0325">Glycoprotein</keyword>
<dbReference type="Gene3D" id="3.40.50.1820">
    <property type="entry name" value="alpha/beta hydrolase"/>
    <property type="match status" value="1"/>
</dbReference>
<evidence type="ECO:0000256" key="4">
    <source>
        <dbReference type="SAM" id="MobiDB-lite"/>
    </source>
</evidence>
<evidence type="ECO:0000313" key="7">
    <source>
        <dbReference type="Proteomes" id="UP000600918"/>
    </source>
</evidence>
<dbReference type="AlphaFoldDB" id="A0A834U8H0"/>
<dbReference type="EMBL" id="JACSDY010000008">
    <property type="protein sequence ID" value="KAF7421605.1"/>
    <property type="molecule type" value="Genomic_DNA"/>
</dbReference>
<name>A0A834U8H0_VESPE</name>
<comment type="caution">
    <text evidence="6">The sequence shown here is derived from an EMBL/GenBank/DDBJ whole genome shotgun (WGS) entry which is preliminary data.</text>
</comment>
<evidence type="ECO:0000256" key="3">
    <source>
        <dbReference type="ARBA" id="ARBA00023180"/>
    </source>
</evidence>
<dbReference type="InterPro" id="IPR051093">
    <property type="entry name" value="Neuroligin/BSAL"/>
</dbReference>
<dbReference type="SUPFAM" id="SSF53474">
    <property type="entry name" value="alpha/beta-Hydrolases"/>
    <property type="match status" value="1"/>
</dbReference>
<protein>
    <recommendedName>
        <fullName evidence="5">Carboxylesterase type B domain-containing protein</fullName>
    </recommendedName>
</protein>
<keyword evidence="7" id="KW-1185">Reference proteome</keyword>
<reference evidence="6" key="1">
    <citation type="journal article" date="2020" name="G3 (Bethesda)">
        <title>High-Quality Assemblies for Three Invasive Social Wasps from the &lt;i&gt;Vespula&lt;/i&gt; Genus.</title>
        <authorList>
            <person name="Harrop T.W.R."/>
            <person name="Guhlin J."/>
            <person name="McLaughlin G.M."/>
            <person name="Permina E."/>
            <person name="Stockwell P."/>
            <person name="Gilligan J."/>
            <person name="Le Lec M.F."/>
            <person name="Gruber M.A.M."/>
            <person name="Quinn O."/>
            <person name="Lovegrove M."/>
            <person name="Duncan E.J."/>
            <person name="Remnant E.J."/>
            <person name="Van Eeckhoven J."/>
            <person name="Graham B."/>
            <person name="Knapp R.A."/>
            <person name="Langford K.W."/>
            <person name="Kronenberg Z."/>
            <person name="Press M.O."/>
            <person name="Eacker S.M."/>
            <person name="Wilson-Rankin E.E."/>
            <person name="Purcell J."/>
            <person name="Lester P.J."/>
            <person name="Dearden P.K."/>
        </authorList>
    </citation>
    <scope>NUCLEOTIDE SEQUENCE</scope>
    <source>
        <strain evidence="6">Volc-1</strain>
    </source>
</reference>
<gene>
    <name evidence="6" type="ORF">H0235_009441</name>
</gene>
<sequence length="336" mass="38845">MKMMINDNNYGNNNSNNSNNYMNNNNNNDDDNNNNKKKKKKKKNKNNNSNNNIEYRNEIMRKHAKARAHTNIHITGLIKGSPPEPRMSLCEFHEYRQIWRRGGKGNGSLYRFWQVIVVVPRWLNEEGSFGGPVIDSGYRLSPCEIRFAMELLPLLLLCLLIAQPTAYSLSIKSKLNPRIVQTRYGEVQGLIRSFENAKFLKPIDVYLGIPYATPPVGSNRFSPTRAPSPWEGVRLSDSVGPVCPQKLPNISIEQEALERMPKGRLEYLRRLLPHLRNQSEDCLYLNIYAPAMEDSRLSESRERSREFGEYWKLGEVSRFEIVREVPRVHRITLILA</sequence>
<evidence type="ECO:0000256" key="1">
    <source>
        <dbReference type="ARBA" id="ARBA00005964"/>
    </source>
</evidence>
<dbReference type="PANTHER" id="PTHR43903">
    <property type="entry name" value="NEUROLIGIN"/>
    <property type="match status" value="1"/>
</dbReference>